<dbReference type="EMBL" id="NFIE01000010">
    <property type="protein sequence ID" value="OUN88626.1"/>
    <property type="molecule type" value="Genomic_DNA"/>
</dbReference>
<accession>A0A1Y3XSS7</accession>
<dbReference type="AlphaFoldDB" id="A0A1Y3XSS7"/>
<protein>
    <recommendedName>
        <fullName evidence="1">Polymerase beta nucleotidyltransferase domain-containing protein</fullName>
    </recommendedName>
</protein>
<gene>
    <name evidence="2" type="ORF">B5G02_05265</name>
</gene>
<organism evidence="2 3">
    <name type="scientific">[Collinsella] massiliensis</name>
    <dbReference type="NCBI Taxonomy" id="1232426"/>
    <lineage>
        <taxon>Bacteria</taxon>
        <taxon>Bacillati</taxon>
        <taxon>Actinomycetota</taxon>
        <taxon>Coriobacteriia</taxon>
        <taxon>Coriobacteriales</taxon>
        <taxon>Coriobacteriaceae</taxon>
        <taxon>Enorma</taxon>
    </lineage>
</organism>
<proteinExistence type="predicted"/>
<dbReference type="SUPFAM" id="SSF81301">
    <property type="entry name" value="Nucleotidyltransferase"/>
    <property type="match status" value="1"/>
</dbReference>
<dbReference type="Gene3D" id="3.30.460.10">
    <property type="entry name" value="Beta Polymerase, domain 2"/>
    <property type="match status" value="1"/>
</dbReference>
<dbReference type="InterPro" id="IPR041633">
    <property type="entry name" value="Polbeta"/>
</dbReference>
<evidence type="ECO:0000313" key="3">
    <source>
        <dbReference type="Proteomes" id="UP000195781"/>
    </source>
</evidence>
<sequence>MVETTDMPRMRIGGAKGMMNAAAIDMAERVPQPALSEGTMQALPRLRAACAKNPAIKQLYLFGSRARGADTASSDFDFFAVLDLDHPAPARQYLETIELLETATGGRIDLVVDGHWNYRDGILKSEIERDKVLIYDRDAQ</sequence>
<dbReference type="InterPro" id="IPR043519">
    <property type="entry name" value="NT_sf"/>
</dbReference>
<comment type="caution">
    <text evidence="2">The sequence shown here is derived from an EMBL/GenBank/DDBJ whole genome shotgun (WGS) entry which is preliminary data.</text>
</comment>
<dbReference type="RefSeq" id="WP_094335446.1">
    <property type="nucleotide sequence ID" value="NZ_NFIE01000010.1"/>
</dbReference>
<keyword evidence="3" id="KW-1185">Reference proteome</keyword>
<reference evidence="3" key="1">
    <citation type="submission" date="2017-04" db="EMBL/GenBank/DDBJ databases">
        <title>Function of individual gut microbiota members based on whole genome sequencing of pure cultures obtained from chicken caecum.</title>
        <authorList>
            <person name="Medvecky M."/>
            <person name="Cejkova D."/>
            <person name="Polansky O."/>
            <person name="Karasova D."/>
            <person name="Kubasova T."/>
            <person name="Cizek A."/>
            <person name="Rychlik I."/>
        </authorList>
    </citation>
    <scope>NUCLEOTIDE SEQUENCE [LARGE SCALE GENOMIC DNA]</scope>
    <source>
        <strain evidence="3">An5</strain>
    </source>
</reference>
<dbReference type="OrthoDB" id="9803128at2"/>
<evidence type="ECO:0000259" key="1">
    <source>
        <dbReference type="Pfam" id="PF18765"/>
    </source>
</evidence>
<dbReference type="Proteomes" id="UP000195781">
    <property type="component" value="Unassembled WGS sequence"/>
</dbReference>
<feature type="domain" description="Polymerase beta nucleotidyltransferase" evidence="1">
    <location>
        <begin position="47"/>
        <end position="139"/>
    </location>
</feature>
<dbReference type="Pfam" id="PF18765">
    <property type="entry name" value="Polbeta"/>
    <property type="match status" value="1"/>
</dbReference>
<name>A0A1Y3XSS7_9ACTN</name>
<evidence type="ECO:0000313" key="2">
    <source>
        <dbReference type="EMBL" id="OUN88626.1"/>
    </source>
</evidence>
<dbReference type="CDD" id="cd05403">
    <property type="entry name" value="NT_KNTase_like"/>
    <property type="match status" value="1"/>
</dbReference>